<dbReference type="InterPro" id="IPR006431">
    <property type="entry name" value="Phage_tape_meas_C"/>
</dbReference>
<dbReference type="Pfam" id="PF09718">
    <property type="entry name" value="Tape_meas_lam_C"/>
    <property type="match status" value="1"/>
</dbReference>
<evidence type="ECO:0000313" key="3">
    <source>
        <dbReference type="EMBL" id="RDK96725.1"/>
    </source>
</evidence>
<gene>
    <name evidence="3" type="ORF">C8D90_101161</name>
</gene>
<sequence length="393" mass="42281">MESLRDLIIQMSAGLPSLQNEVVKVTQLSSDYYQVVQTGNEQAAASTWENQRAMAALLSQMVSTHQAVRSLDGAFSAVSVADELIKMADGYSALSVSLRLASADTDDLTSAQRGLMVVSQRIRLIEKQKEQFPPLNQRTKPAEIKSQESGDKPATDWLTGVEEGMRKWIGDISNYSSQAAAVTQNAMKGLVKNIGDALAGNKVSWKDWAVDVLKSIQKIMFNAALVNGLKSLGGFFSGSEIGWVKGVGEWIGKLFDSGGYTGDGGKYEPAGIVHRGEFVFDKESTARFGAANLYRMMKGDVSGALADAVTPMPLTQPAANYRAVSNSISSIPVNTAPQVIVNITGDGNNSVQSAPGYENFGRNIGQFIQQEYAKLRDRDLRPGGAITRAIRGS</sequence>
<feature type="compositionally biased region" description="Basic and acidic residues" evidence="1">
    <location>
        <begin position="140"/>
        <end position="154"/>
    </location>
</feature>
<evidence type="ECO:0000313" key="4">
    <source>
        <dbReference type="Proteomes" id="UP000254848"/>
    </source>
</evidence>
<dbReference type="EMBL" id="QRAP01000001">
    <property type="protein sequence ID" value="RDK96725.1"/>
    <property type="molecule type" value="Genomic_DNA"/>
</dbReference>
<comment type="caution">
    <text evidence="3">The sequence shown here is derived from an EMBL/GenBank/DDBJ whole genome shotgun (WGS) entry which is preliminary data.</text>
</comment>
<name>A0A370R3U1_9GAMM</name>
<dbReference type="OrthoDB" id="79849at2"/>
<proteinExistence type="predicted"/>
<dbReference type="Proteomes" id="UP000254848">
    <property type="component" value="Unassembled WGS sequence"/>
</dbReference>
<protein>
    <submittedName>
        <fullName evidence="3">Lambda family phage tail tape measure protein</fullName>
    </submittedName>
</protein>
<organism evidence="3 4">
    <name type="scientific">Enterobacillus tribolii</name>
    <dbReference type="NCBI Taxonomy" id="1487935"/>
    <lineage>
        <taxon>Bacteria</taxon>
        <taxon>Pseudomonadati</taxon>
        <taxon>Pseudomonadota</taxon>
        <taxon>Gammaproteobacteria</taxon>
        <taxon>Enterobacterales</taxon>
        <taxon>Hafniaceae</taxon>
        <taxon>Enterobacillus</taxon>
    </lineage>
</organism>
<feature type="region of interest" description="Disordered" evidence="1">
    <location>
        <begin position="134"/>
        <end position="155"/>
    </location>
</feature>
<dbReference type="RefSeq" id="WP_115456519.1">
    <property type="nucleotide sequence ID" value="NZ_QRAP01000001.1"/>
</dbReference>
<dbReference type="AlphaFoldDB" id="A0A370R3U1"/>
<feature type="domain" description="Bacteriophage tail tape measure C-terminal" evidence="2">
    <location>
        <begin position="156"/>
        <end position="227"/>
    </location>
</feature>
<evidence type="ECO:0000256" key="1">
    <source>
        <dbReference type="SAM" id="MobiDB-lite"/>
    </source>
</evidence>
<evidence type="ECO:0000259" key="2">
    <source>
        <dbReference type="Pfam" id="PF09718"/>
    </source>
</evidence>
<keyword evidence="4" id="KW-1185">Reference proteome</keyword>
<accession>A0A370R3U1</accession>
<reference evidence="3 4" key="1">
    <citation type="submission" date="2018-07" db="EMBL/GenBank/DDBJ databases">
        <title>Genomic Encyclopedia of Type Strains, Phase IV (KMG-IV): sequencing the most valuable type-strain genomes for metagenomic binning, comparative biology and taxonomic classification.</title>
        <authorList>
            <person name="Goeker M."/>
        </authorList>
    </citation>
    <scope>NUCLEOTIDE SEQUENCE [LARGE SCALE GENOMIC DNA]</scope>
    <source>
        <strain evidence="3 4">DSM 103736</strain>
    </source>
</reference>
<dbReference type="NCBIfam" id="TIGR01541">
    <property type="entry name" value="tape_meas_lam_C"/>
    <property type="match status" value="1"/>
</dbReference>